<proteinExistence type="predicted"/>
<evidence type="ECO:0000313" key="1">
    <source>
        <dbReference type="EMBL" id="UYV80146.1"/>
    </source>
</evidence>
<name>A0ABY6LIP0_9ARAC</name>
<protein>
    <recommendedName>
        <fullName evidence="3">Reverse transcriptase/retrotransposon-derived protein RNase H-like domain-containing protein</fullName>
    </recommendedName>
</protein>
<evidence type="ECO:0000313" key="2">
    <source>
        <dbReference type="Proteomes" id="UP001235939"/>
    </source>
</evidence>
<evidence type="ECO:0008006" key="3">
    <source>
        <dbReference type="Google" id="ProtNLM"/>
    </source>
</evidence>
<sequence length="81" mass="8747">MLDHFDPNAATYIHTDASNIGLGATLCLVEVLVVQMENSPSRKGREDGGRCSKAGEDAQLEMALTLSKLTNPPQKDSDEED</sequence>
<accession>A0ABY6LIP0</accession>
<gene>
    <name evidence="1" type="ORF">LAZ67_18001823</name>
</gene>
<organism evidence="1 2">
    <name type="scientific">Cordylochernes scorpioides</name>
    <dbReference type="NCBI Taxonomy" id="51811"/>
    <lineage>
        <taxon>Eukaryota</taxon>
        <taxon>Metazoa</taxon>
        <taxon>Ecdysozoa</taxon>
        <taxon>Arthropoda</taxon>
        <taxon>Chelicerata</taxon>
        <taxon>Arachnida</taxon>
        <taxon>Pseudoscorpiones</taxon>
        <taxon>Cheliferoidea</taxon>
        <taxon>Chernetidae</taxon>
        <taxon>Cordylochernes</taxon>
    </lineage>
</organism>
<dbReference type="EMBL" id="CP092880">
    <property type="protein sequence ID" value="UYV80146.1"/>
    <property type="molecule type" value="Genomic_DNA"/>
</dbReference>
<reference evidence="1 2" key="1">
    <citation type="submission" date="2022-01" db="EMBL/GenBank/DDBJ databases">
        <title>A chromosomal length assembly of Cordylochernes scorpioides.</title>
        <authorList>
            <person name="Zeh D."/>
            <person name="Zeh J."/>
        </authorList>
    </citation>
    <scope>NUCLEOTIDE SEQUENCE [LARGE SCALE GENOMIC DNA]</scope>
    <source>
        <strain evidence="1">IN4F17</strain>
        <tissue evidence="1">Whole Body</tissue>
    </source>
</reference>
<dbReference type="Proteomes" id="UP001235939">
    <property type="component" value="Chromosome 18"/>
</dbReference>
<keyword evidence="2" id="KW-1185">Reference proteome</keyword>